<proteinExistence type="predicted"/>
<evidence type="ECO:0000313" key="4">
    <source>
        <dbReference type="Proteomes" id="UP001596072"/>
    </source>
</evidence>
<dbReference type="RefSeq" id="WP_136435507.1">
    <property type="nucleotide sequence ID" value="NZ_JBHSNS010000006.1"/>
</dbReference>
<dbReference type="EMBL" id="JBHSNS010000006">
    <property type="protein sequence ID" value="MFC5730008.1"/>
    <property type="molecule type" value="Genomic_DNA"/>
</dbReference>
<comment type="caution">
    <text evidence="3">The sequence shown here is derived from an EMBL/GenBank/DDBJ whole genome shotgun (WGS) entry which is preliminary data.</text>
</comment>
<organism evidence="3 4">
    <name type="scientific">Nocardioides vastitatis</name>
    <dbReference type="NCBI Taxonomy" id="2568655"/>
    <lineage>
        <taxon>Bacteria</taxon>
        <taxon>Bacillati</taxon>
        <taxon>Actinomycetota</taxon>
        <taxon>Actinomycetes</taxon>
        <taxon>Propionibacteriales</taxon>
        <taxon>Nocardioidaceae</taxon>
        <taxon>Nocardioides</taxon>
    </lineage>
</organism>
<keyword evidence="1" id="KW-0378">Hydrolase</keyword>
<dbReference type="SUPFAM" id="SSF63817">
    <property type="entry name" value="Sortase"/>
    <property type="match status" value="1"/>
</dbReference>
<protein>
    <submittedName>
        <fullName evidence="3">Sortase domain-bontaining protein</fullName>
    </submittedName>
</protein>
<dbReference type="Pfam" id="PF04203">
    <property type="entry name" value="Sortase"/>
    <property type="match status" value="1"/>
</dbReference>
<dbReference type="InterPro" id="IPR023365">
    <property type="entry name" value="Sortase_dom-sf"/>
</dbReference>
<dbReference type="Gene3D" id="2.40.260.10">
    <property type="entry name" value="Sortase"/>
    <property type="match status" value="1"/>
</dbReference>
<evidence type="ECO:0000256" key="2">
    <source>
        <dbReference type="SAM" id="MobiDB-lite"/>
    </source>
</evidence>
<evidence type="ECO:0000256" key="1">
    <source>
        <dbReference type="ARBA" id="ARBA00022801"/>
    </source>
</evidence>
<feature type="compositionally biased region" description="Low complexity" evidence="2">
    <location>
        <begin position="20"/>
        <end position="38"/>
    </location>
</feature>
<name>A0ABW0ZLQ3_9ACTN</name>
<keyword evidence="4" id="KW-1185">Reference proteome</keyword>
<feature type="compositionally biased region" description="Low complexity" evidence="2">
    <location>
        <begin position="46"/>
        <end position="64"/>
    </location>
</feature>
<feature type="region of interest" description="Disordered" evidence="2">
    <location>
        <begin position="20"/>
        <end position="74"/>
    </location>
</feature>
<accession>A0ABW0ZLQ3</accession>
<dbReference type="InterPro" id="IPR005754">
    <property type="entry name" value="Sortase"/>
</dbReference>
<dbReference type="PROSITE" id="PS51257">
    <property type="entry name" value="PROKAR_LIPOPROTEIN"/>
    <property type="match status" value="1"/>
</dbReference>
<feature type="region of interest" description="Disordered" evidence="2">
    <location>
        <begin position="96"/>
        <end position="117"/>
    </location>
</feature>
<gene>
    <name evidence="3" type="ORF">ACFPQB_13860</name>
</gene>
<sequence length="237" mass="24857">MTVWRAIGIAATGLLLVACSSSPRESGESGPEPTSTAPSPAPESSPPSASSGSAADTASPDAGPEPSDGRPRRATLTIRKLGIDDLVVVPYRGRTDDAPGTEIQDRGLAASPFGPEGGVGPGGIGNYQVTAHRLSSTQAFVDLPRLRRGDRVVVEVGERRYVYEITATRRTSFRSPASLRAQRAAVPGWPGAEPTRAMITLSTCATQEDHAAGNYWADELDNPEHRIDKIGVLVSSS</sequence>
<reference evidence="4" key="1">
    <citation type="journal article" date="2019" name="Int. J. Syst. Evol. Microbiol.">
        <title>The Global Catalogue of Microorganisms (GCM) 10K type strain sequencing project: providing services to taxonomists for standard genome sequencing and annotation.</title>
        <authorList>
            <consortium name="The Broad Institute Genomics Platform"/>
            <consortium name="The Broad Institute Genome Sequencing Center for Infectious Disease"/>
            <person name="Wu L."/>
            <person name="Ma J."/>
        </authorList>
    </citation>
    <scope>NUCLEOTIDE SEQUENCE [LARGE SCALE GENOMIC DNA]</scope>
    <source>
        <strain evidence="4">YIM 94188</strain>
    </source>
</reference>
<evidence type="ECO:0000313" key="3">
    <source>
        <dbReference type="EMBL" id="MFC5730008.1"/>
    </source>
</evidence>
<dbReference type="Proteomes" id="UP001596072">
    <property type="component" value="Unassembled WGS sequence"/>
</dbReference>